<feature type="compositionally biased region" description="Basic residues" evidence="1">
    <location>
        <begin position="73"/>
        <end position="85"/>
    </location>
</feature>
<keyword evidence="3" id="KW-1185">Reference proteome</keyword>
<comment type="caution">
    <text evidence="2">The sequence shown here is derived from an EMBL/GenBank/DDBJ whole genome shotgun (WGS) entry which is preliminary data.</text>
</comment>
<dbReference type="EMBL" id="JAABOA010005151">
    <property type="protein sequence ID" value="KAF9577203.1"/>
    <property type="molecule type" value="Genomic_DNA"/>
</dbReference>
<reference evidence="2" key="1">
    <citation type="journal article" date="2020" name="Fungal Divers.">
        <title>Resolving the Mortierellaceae phylogeny through synthesis of multi-gene phylogenetics and phylogenomics.</title>
        <authorList>
            <person name="Vandepol N."/>
            <person name="Liber J."/>
            <person name="Desiro A."/>
            <person name="Na H."/>
            <person name="Kennedy M."/>
            <person name="Barry K."/>
            <person name="Grigoriev I.V."/>
            <person name="Miller A.N."/>
            <person name="O'Donnell K."/>
            <person name="Stajich J.E."/>
            <person name="Bonito G."/>
        </authorList>
    </citation>
    <scope>NUCLEOTIDE SEQUENCE</scope>
    <source>
        <strain evidence="2">KOD1015</strain>
    </source>
</reference>
<feature type="non-terminal residue" evidence="2">
    <location>
        <position position="1"/>
    </location>
</feature>
<protein>
    <submittedName>
        <fullName evidence="2">Uncharacterized protein</fullName>
    </submittedName>
</protein>
<evidence type="ECO:0000313" key="3">
    <source>
        <dbReference type="Proteomes" id="UP000780801"/>
    </source>
</evidence>
<gene>
    <name evidence="2" type="ORF">BGW38_007748</name>
</gene>
<proteinExistence type="predicted"/>
<name>A0A9P6FK96_9FUNG</name>
<organism evidence="2 3">
    <name type="scientific">Lunasporangiospora selenospora</name>
    <dbReference type="NCBI Taxonomy" id="979761"/>
    <lineage>
        <taxon>Eukaryota</taxon>
        <taxon>Fungi</taxon>
        <taxon>Fungi incertae sedis</taxon>
        <taxon>Mucoromycota</taxon>
        <taxon>Mortierellomycotina</taxon>
        <taxon>Mortierellomycetes</taxon>
        <taxon>Mortierellales</taxon>
        <taxon>Mortierellaceae</taxon>
        <taxon>Lunasporangiospora</taxon>
    </lineage>
</organism>
<evidence type="ECO:0000256" key="1">
    <source>
        <dbReference type="SAM" id="MobiDB-lite"/>
    </source>
</evidence>
<feature type="compositionally biased region" description="Gly residues" evidence="1">
    <location>
        <begin position="48"/>
        <end position="69"/>
    </location>
</feature>
<feature type="region of interest" description="Disordered" evidence="1">
    <location>
        <begin position="44"/>
        <end position="92"/>
    </location>
</feature>
<dbReference type="Proteomes" id="UP000780801">
    <property type="component" value="Unassembled WGS sequence"/>
</dbReference>
<accession>A0A9P6FK96</accession>
<sequence length="113" mass="12670">DNLRRLAQCNVAEDESFRKNVLDQLSPSQRDYCLTIREAMLKIRNGQEEGGGGGGGSGGGSGGGGGGGSQQHQQHHQQQQHHNHHNQQQQQGIRHVWLYSHRDDFSILYHFWS</sequence>
<dbReference type="AlphaFoldDB" id="A0A9P6FK96"/>
<evidence type="ECO:0000313" key="2">
    <source>
        <dbReference type="EMBL" id="KAF9577203.1"/>
    </source>
</evidence>